<dbReference type="SMART" id="SM01039">
    <property type="entry name" value="BRICHOS"/>
    <property type="match status" value="1"/>
</dbReference>
<feature type="region of interest" description="Disordered" evidence="2">
    <location>
        <begin position="790"/>
        <end position="826"/>
    </location>
</feature>
<feature type="region of interest" description="Disordered" evidence="2">
    <location>
        <begin position="277"/>
        <end position="313"/>
    </location>
</feature>
<evidence type="ECO:0000313" key="6">
    <source>
        <dbReference type="Proteomes" id="UP001431783"/>
    </source>
</evidence>
<feature type="region of interest" description="Disordered" evidence="2">
    <location>
        <begin position="567"/>
        <end position="588"/>
    </location>
</feature>
<dbReference type="Proteomes" id="UP001431783">
    <property type="component" value="Unassembled WGS sequence"/>
</dbReference>
<keyword evidence="3" id="KW-0732">Signal</keyword>
<dbReference type="PANTHER" id="PTHR10068:SF14">
    <property type="entry name" value="CELL WALL ADHESIN EAP1"/>
    <property type="match status" value="1"/>
</dbReference>
<organism evidence="5 6">
    <name type="scientific">Henosepilachna vigintioctopunctata</name>
    <dbReference type="NCBI Taxonomy" id="420089"/>
    <lineage>
        <taxon>Eukaryota</taxon>
        <taxon>Metazoa</taxon>
        <taxon>Ecdysozoa</taxon>
        <taxon>Arthropoda</taxon>
        <taxon>Hexapoda</taxon>
        <taxon>Insecta</taxon>
        <taxon>Pterygota</taxon>
        <taxon>Neoptera</taxon>
        <taxon>Endopterygota</taxon>
        <taxon>Coleoptera</taxon>
        <taxon>Polyphaga</taxon>
        <taxon>Cucujiformia</taxon>
        <taxon>Coccinelloidea</taxon>
        <taxon>Coccinellidae</taxon>
        <taxon>Epilachninae</taxon>
        <taxon>Epilachnini</taxon>
        <taxon>Henosepilachna</taxon>
    </lineage>
</organism>
<evidence type="ECO:0000256" key="1">
    <source>
        <dbReference type="ARBA" id="ARBA00023157"/>
    </source>
</evidence>
<feature type="compositionally biased region" description="Polar residues" evidence="2">
    <location>
        <begin position="924"/>
        <end position="942"/>
    </location>
</feature>
<feature type="chain" id="PRO_5043418862" description="BRICHOS domain-containing protein" evidence="3">
    <location>
        <begin position="23"/>
        <end position="1532"/>
    </location>
</feature>
<dbReference type="InterPro" id="IPR007084">
    <property type="entry name" value="BRICHOS_dom"/>
</dbReference>
<evidence type="ECO:0000259" key="4">
    <source>
        <dbReference type="PROSITE" id="PS50869"/>
    </source>
</evidence>
<reference evidence="5 6" key="1">
    <citation type="submission" date="2023-03" db="EMBL/GenBank/DDBJ databases">
        <title>Genome insight into feeding habits of ladybird beetles.</title>
        <authorList>
            <person name="Li H.-S."/>
            <person name="Huang Y.-H."/>
            <person name="Pang H."/>
        </authorList>
    </citation>
    <scope>NUCLEOTIDE SEQUENCE [LARGE SCALE GENOMIC DNA]</scope>
    <source>
        <strain evidence="5">SYSU_2023b</strain>
        <tissue evidence="5">Whole body</tissue>
    </source>
</reference>
<feature type="compositionally biased region" description="Polar residues" evidence="2">
    <location>
        <begin position="1013"/>
        <end position="1023"/>
    </location>
</feature>
<dbReference type="Pfam" id="PF04089">
    <property type="entry name" value="BRICHOS"/>
    <property type="match status" value="1"/>
</dbReference>
<feature type="compositionally biased region" description="Low complexity" evidence="2">
    <location>
        <begin position="1083"/>
        <end position="1098"/>
    </location>
</feature>
<feature type="compositionally biased region" description="Polar residues" evidence="2">
    <location>
        <begin position="1107"/>
        <end position="1121"/>
    </location>
</feature>
<proteinExistence type="predicted"/>
<feature type="compositionally biased region" description="Low complexity" evidence="2">
    <location>
        <begin position="790"/>
        <end position="800"/>
    </location>
</feature>
<protein>
    <recommendedName>
        <fullName evidence="4">BRICHOS domain-containing protein</fullName>
    </recommendedName>
</protein>
<keyword evidence="6" id="KW-1185">Reference proteome</keyword>
<evidence type="ECO:0000256" key="2">
    <source>
        <dbReference type="SAM" id="MobiDB-lite"/>
    </source>
</evidence>
<feature type="compositionally biased region" description="Polar residues" evidence="2">
    <location>
        <begin position="886"/>
        <end position="916"/>
    </location>
</feature>
<sequence>MARMLRKYMLVVYFCCLPYLGAQEKLDNNVRKLSGDDDDIKKSTTIYDYHTRMTAYKDLVGSGCYIEFIKNGEPTLSQRIREFPMKKLPNKLYISEEKLSKRRIWELAGSRILEFCRGFPTYLIQEVQSKNLNDISTDNDIMKSRMRRRRSTRHYFVGRLRGQTQSQYLNFGHSNNSSGKAEAESTFGTSRASVVGTNGMGQAQSQSSAYDCDECYRPIKNSEYVPVGRPGMSFRPGELTSEREQHIGTPKGPETSGIRYPTGISGNVPIQPDLTHGTSITPEEPSKVEGGYPPISGGANYPTVSSGRPGESGNYPMLPVSHEFPGILPNKPGERQPGLPGRESYPISSQGEPVVTIPSVPGFPLKPDHGYPAIYDQGKYSGNLPSREQDVHQGTAVSLRPQGIIEEKPKEEAKPVNPRVSVHQYPDRNIIAGHTKPESPKYPTGIYPIGPSEQIPERTGPVQEYPGIRPSYPSGQPTYPGSYFQNEFPAKRYPGISEGDTPASFQNVYPGIHDRTQGYPDKFVPSPSISGTPGRFGGDIAGNYQGNGHTGRFSGQFSGVFDINGQRISQTQPSSSPVSQYPGHQPTTPIGPPISYQPTGIAERPIQQPYDQRQYQPGAGWQIPLGTNQQQYQPGTTGQPVSNESGVGRVQYPVGSTGEGQYQPGYIRGKEQLQPGITTGQGQYQPGFSTSHGNNKPVLPIQEQYHPRYQPGQITDQSKFQPSSINRHEQYPYSATSGQWQYPSSTDIRRDQYQPGAAIVPEQYIPGTARPQKQYIPGVGGGQGLYANGAGRVQDQYHPGTTGGQGQYTPGPVIDQKPGGHITQQFPHSVSAGQHQFRPGGIPEQQGKYTPVTGSTVESQYVPGAGAGYVHNLPGSVTGPYIPGTGTPSSQVIPQSVTQQGQYRPGPNTGQEQNVPYTGYVQYTPGSNNVPGQFTQQGQYTPRPSDGRGQYPPGTISGREQYPPVAGTPPGQFTSGLPTQQGQYTPGPDRGQYTPGVVDGQGQYRPDIGTGQQGVTDRQNQQGFGKPGIYQPGADLSPTPSEQTYDDGDSQVQASVQQMNNETQANAQAQGKFEGGTAQSQVSGTYSGSGSFSASAGSDDGKRGALSQVSGGKQGATSSAQGRGGKGKSQAQMQLFSDTGKILSTAQSGGPSHSSQTQVQGGEDGGMANAQSNGSGRTSSQAQIGFSPYKKTTNVNNAQKNFFLGGGTASAQGGSTYGLSQSQIQGQFQYGIKYTGGAQAQSGSSVNRNFSFTPFIPAVQIKPISLIPQSLTKNEETNLKVDGSHNTSTSILKENKNNATNGIDDKHDQESSTVESSTDGEDIGEYDYEENDTENPTSNKVITQTRDGQTQHIVLPHMRNLDANVVQTHFDDYHERVFQPGDTFQPGQLIPGTLGYRIPIGFRAKVKSVASPSETYALGRNSQAQTVTITPGTGKIVYQKPKNYYNGYRSIYRYKPYQNYFKSGENAMPNFLSISKSETGYENPVTGKRVSSTHFTQSSTCGLITNTCIFRKTQRICLPNITRNSDGSIRVC</sequence>
<evidence type="ECO:0000256" key="3">
    <source>
        <dbReference type="SAM" id="SignalP"/>
    </source>
</evidence>
<evidence type="ECO:0000313" key="5">
    <source>
        <dbReference type="EMBL" id="KAK9882918.1"/>
    </source>
</evidence>
<feature type="signal peptide" evidence="3">
    <location>
        <begin position="1"/>
        <end position="22"/>
    </location>
</feature>
<feature type="region of interest" description="Disordered" evidence="2">
    <location>
        <begin position="330"/>
        <end position="351"/>
    </location>
</feature>
<dbReference type="EMBL" id="JARQZJ010000088">
    <property type="protein sequence ID" value="KAK9882918.1"/>
    <property type="molecule type" value="Genomic_DNA"/>
</dbReference>
<feature type="domain" description="BRICHOS" evidence="4">
    <location>
        <begin position="37"/>
        <end position="124"/>
    </location>
</feature>
<feature type="region of interest" description="Disordered" evidence="2">
    <location>
        <begin position="676"/>
        <end position="699"/>
    </location>
</feature>
<feature type="region of interest" description="Disordered" evidence="2">
    <location>
        <begin position="880"/>
        <end position="1182"/>
    </location>
</feature>
<accession>A0AAW1UQW6</accession>
<dbReference type="PANTHER" id="PTHR10068">
    <property type="entry name" value="BONE MARROW PROTEOGLYCAN"/>
    <property type="match status" value="1"/>
</dbReference>
<feature type="compositionally biased region" description="Polar residues" evidence="2">
    <location>
        <begin position="1169"/>
        <end position="1182"/>
    </location>
</feature>
<feature type="compositionally biased region" description="Polar residues" evidence="2">
    <location>
        <begin position="1129"/>
        <end position="1160"/>
    </location>
</feature>
<feature type="compositionally biased region" description="Polar residues" evidence="2">
    <location>
        <begin position="676"/>
        <end position="694"/>
    </location>
</feature>
<feature type="compositionally biased region" description="Polar residues" evidence="2">
    <location>
        <begin position="1050"/>
        <end position="1069"/>
    </location>
</feature>
<feature type="compositionally biased region" description="Low complexity" evidence="2">
    <location>
        <begin position="569"/>
        <end position="582"/>
    </location>
</feature>
<feature type="compositionally biased region" description="Polar residues" evidence="2">
    <location>
        <begin position="1284"/>
        <end position="1301"/>
    </location>
</feature>
<feature type="compositionally biased region" description="Polar residues" evidence="2">
    <location>
        <begin position="971"/>
        <end position="984"/>
    </location>
</feature>
<name>A0AAW1UQW6_9CUCU</name>
<feature type="compositionally biased region" description="Acidic residues" evidence="2">
    <location>
        <begin position="1318"/>
        <end position="1333"/>
    </location>
</feature>
<feature type="region of interest" description="Disordered" evidence="2">
    <location>
        <begin position="236"/>
        <end position="258"/>
    </location>
</feature>
<gene>
    <name evidence="5" type="ORF">WA026_023766</name>
</gene>
<dbReference type="PROSITE" id="PS50869">
    <property type="entry name" value="BRICHOS"/>
    <property type="match status" value="1"/>
</dbReference>
<feature type="region of interest" description="Disordered" evidence="2">
    <location>
        <begin position="1277"/>
        <end position="1340"/>
    </location>
</feature>
<comment type="caution">
    <text evidence="5">The sequence shown here is derived from an EMBL/GenBank/DDBJ whole genome shotgun (WGS) entry which is preliminary data.</text>
</comment>
<keyword evidence="1" id="KW-1015">Disulfide bond</keyword>